<comment type="caution">
    <text evidence="5">The sequence shown here is derived from an EMBL/GenBank/DDBJ whole genome shotgun (WGS) entry which is preliminary data.</text>
</comment>
<dbReference type="EC" id="4.2.2.-" evidence="5"/>
<dbReference type="GO" id="GO:0008933">
    <property type="term" value="F:peptidoglycan lytic transglycosylase activity"/>
    <property type="evidence" value="ECO:0007669"/>
    <property type="project" value="TreeGrafter"/>
</dbReference>
<dbReference type="PANTHER" id="PTHR30163">
    <property type="entry name" value="MEMBRANE-BOUND LYTIC MUREIN TRANSGLYCOSYLASE B"/>
    <property type="match status" value="1"/>
</dbReference>
<dbReference type="PANTHER" id="PTHR30163:SF9">
    <property type="entry name" value="MEMBRANE-BOUND LYTIC MUREIN TRANSGLYCOSYLASE B"/>
    <property type="match status" value="1"/>
</dbReference>
<dbReference type="FunFam" id="1.10.8.350:FF:000001">
    <property type="entry name" value="Lytic murein transglycosylase B"/>
    <property type="match status" value="1"/>
</dbReference>
<dbReference type="SUPFAM" id="SSF53955">
    <property type="entry name" value="Lysozyme-like"/>
    <property type="match status" value="1"/>
</dbReference>
<organism evidence="5 6">
    <name type="scientific">Thiohalocapsa marina</name>
    <dbReference type="NCBI Taxonomy" id="424902"/>
    <lineage>
        <taxon>Bacteria</taxon>
        <taxon>Pseudomonadati</taxon>
        <taxon>Pseudomonadota</taxon>
        <taxon>Gammaproteobacteria</taxon>
        <taxon>Chromatiales</taxon>
        <taxon>Chromatiaceae</taxon>
        <taxon>Thiohalocapsa</taxon>
    </lineage>
</organism>
<evidence type="ECO:0000256" key="3">
    <source>
        <dbReference type="SAM" id="SignalP"/>
    </source>
</evidence>
<proteinExistence type="predicted"/>
<feature type="signal peptide" evidence="3">
    <location>
        <begin position="1"/>
        <end position="30"/>
    </location>
</feature>
<dbReference type="RefSeq" id="WP_150094455.1">
    <property type="nucleotide sequence ID" value="NZ_JBFUOH010000090.1"/>
</dbReference>
<keyword evidence="5" id="KW-0456">Lyase</keyword>
<sequence>MSAYRSRFVSAPKRAGLCVLPLAAALALSAGCASQPDRGPGVPDTARADAPLGRSTAPSSPRLTRGDFADRADVEHFIDRMQRQGFDRAELVAMFSQVRRDPWILEYMNRQWRPSPGPNGAWTRYRAKHISDDMLDRGLAFWQRHDATLERAGQKYGVPPEYIVAIIGIETKWGGYMGQHRIIDALSTLAFDYPRRADYFTDELEQFLIMARNEGKDPFASVGSFAGAMGLGQFMPSSYHKYAVDFDRDGRRDLWDPEDAIGSVAHYFARHGWRSGEPVAARAAGGAGLPQAMETGFNSRYSVGSLQSKGLRPAVALPAEQHVSLLRLDAAGGYEYWLGFENFYVITRYNHSTYYAMSVHQLAQALRARRGGSVPAAGPALRMTQAAPRQAPAG</sequence>
<dbReference type="Pfam" id="PF13406">
    <property type="entry name" value="SLT_2"/>
    <property type="match status" value="1"/>
</dbReference>
<dbReference type="EMBL" id="VWXX01000035">
    <property type="protein sequence ID" value="KAA6183241.1"/>
    <property type="molecule type" value="Genomic_DNA"/>
</dbReference>
<reference evidence="5 6" key="1">
    <citation type="submission" date="2019-09" db="EMBL/GenBank/DDBJ databases">
        <title>Whole-genome sequence of the purple sulfur bacterium Thiohalocapsa marina DSM 19078.</title>
        <authorList>
            <person name="Kyndt J.A."/>
            <person name="Meyer T.E."/>
        </authorList>
    </citation>
    <scope>NUCLEOTIDE SEQUENCE [LARGE SCALE GENOMIC DNA]</scope>
    <source>
        <strain evidence="5 6">DSM 19078</strain>
    </source>
</reference>
<evidence type="ECO:0000313" key="5">
    <source>
        <dbReference type="EMBL" id="KAA6183241.1"/>
    </source>
</evidence>
<evidence type="ECO:0000259" key="4">
    <source>
        <dbReference type="Pfam" id="PF13406"/>
    </source>
</evidence>
<dbReference type="AlphaFoldDB" id="A0A5M8FJ88"/>
<dbReference type="InterPro" id="IPR011757">
    <property type="entry name" value="Lytic_transglycosylase_MltB"/>
</dbReference>
<evidence type="ECO:0000256" key="2">
    <source>
        <dbReference type="SAM" id="MobiDB-lite"/>
    </source>
</evidence>
<keyword evidence="6" id="KW-1185">Reference proteome</keyword>
<dbReference type="Proteomes" id="UP000322981">
    <property type="component" value="Unassembled WGS sequence"/>
</dbReference>
<evidence type="ECO:0000256" key="1">
    <source>
        <dbReference type="PIRSR" id="PIRSR611757-1"/>
    </source>
</evidence>
<protein>
    <submittedName>
        <fullName evidence="5">Lytic murein transglycosylase B</fullName>
        <ecNumber evidence="5">4.2.2.-</ecNumber>
    </submittedName>
</protein>
<feature type="region of interest" description="Disordered" evidence="2">
    <location>
        <begin position="375"/>
        <end position="394"/>
    </location>
</feature>
<dbReference type="PROSITE" id="PS51257">
    <property type="entry name" value="PROKAR_LIPOPROTEIN"/>
    <property type="match status" value="1"/>
</dbReference>
<evidence type="ECO:0000313" key="6">
    <source>
        <dbReference type="Proteomes" id="UP000322981"/>
    </source>
</evidence>
<name>A0A5M8FJ88_9GAMM</name>
<dbReference type="InterPro" id="IPR023346">
    <property type="entry name" value="Lysozyme-like_dom_sf"/>
</dbReference>
<gene>
    <name evidence="5" type="primary">mltB</name>
    <name evidence="5" type="ORF">F2Q65_16220</name>
</gene>
<dbReference type="InterPro" id="IPR043426">
    <property type="entry name" value="MltB-like"/>
</dbReference>
<dbReference type="CDD" id="cd13399">
    <property type="entry name" value="Slt35-like"/>
    <property type="match status" value="1"/>
</dbReference>
<dbReference type="Gene3D" id="1.10.530.10">
    <property type="match status" value="1"/>
</dbReference>
<dbReference type="NCBIfam" id="NF008029">
    <property type="entry name" value="PRK10760.1"/>
    <property type="match status" value="1"/>
</dbReference>
<keyword evidence="3" id="KW-0732">Signal</keyword>
<dbReference type="GO" id="GO:0009253">
    <property type="term" value="P:peptidoglycan catabolic process"/>
    <property type="evidence" value="ECO:0007669"/>
    <property type="project" value="TreeGrafter"/>
</dbReference>
<feature type="region of interest" description="Disordered" evidence="2">
    <location>
        <begin position="33"/>
        <end position="66"/>
    </location>
</feature>
<feature type="chain" id="PRO_5024440955" evidence="3">
    <location>
        <begin position="31"/>
        <end position="394"/>
    </location>
</feature>
<feature type="domain" description="Transglycosylase SLT" evidence="4">
    <location>
        <begin position="71"/>
        <end position="364"/>
    </location>
</feature>
<dbReference type="NCBIfam" id="TIGR02282">
    <property type="entry name" value="MltB"/>
    <property type="match status" value="1"/>
</dbReference>
<dbReference type="OrthoDB" id="9772911at2"/>
<dbReference type="InterPro" id="IPR031304">
    <property type="entry name" value="SLT_2"/>
</dbReference>
<feature type="active site" evidence="1">
    <location>
        <position position="170"/>
    </location>
</feature>
<accession>A0A5M8FJ88</accession>
<dbReference type="Gene3D" id="1.10.8.350">
    <property type="entry name" value="Bacterial muramidase"/>
    <property type="match status" value="1"/>
</dbReference>